<name>A0ABQ3IFT7_9GAMM</name>
<evidence type="ECO:0000313" key="1">
    <source>
        <dbReference type="EMBL" id="GHE82998.1"/>
    </source>
</evidence>
<sequence>MNSKQTAIDKKRVKHKMLNPLIFCLKLFLNSKIKNYNKLVKIVFNVSLGRMAFDANSGLGK</sequence>
<accession>A0ABQ3IFT7</accession>
<evidence type="ECO:0000313" key="2">
    <source>
        <dbReference type="Proteomes" id="UP000626370"/>
    </source>
</evidence>
<dbReference type="EMBL" id="BNAH01000003">
    <property type="protein sequence ID" value="GHE82998.1"/>
    <property type="molecule type" value="Genomic_DNA"/>
</dbReference>
<reference evidence="2" key="1">
    <citation type="journal article" date="2019" name="Int. J. Syst. Evol. Microbiol.">
        <title>The Global Catalogue of Microorganisms (GCM) 10K type strain sequencing project: providing services to taxonomists for standard genome sequencing and annotation.</title>
        <authorList>
            <consortium name="The Broad Institute Genomics Platform"/>
            <consortium name="The Broad Institute Genome Sequencing Center for Infectious Disease"/>
            <person name="Wu L."/>
            <person name="Ma J."/>
        </authorList>
    </citation>
    <scope>NUCLEOTIDE SEQUENCE [LARGE SCALE GENOMIC DNA]</scope>
    <source>
        <strain evidence="2">CGMCC 1.15922</strain>
    </source>
</reference>
<organism evidence="1 2">
    <name type="scientific">Thalassotalea profundi</name>
    <dbReference type="NCBI Taxonomy" id="2036687"/>
    <lineage>
        <taxon>Bacteria</taxon>
        <taxon>Pseudomonadati</taxon>
        <taxon>Pseudomonadota</taxon>
        <taxon>Gammaproteobacteria</taxon>
        <taxon>Alteromonadales</taxon>
        <taxon>Colwelliaceae</taxon>
        <taxon>Thalassotalea</taxon>
    </lineage>
</organism>
<keyword evidence="2" id="KW-1185">Reference proteome</keyword>
<protein>
    <submittedName>
        <fullName evidence="1">Uncharacterized protein</fullName>
    </submittedName>
</protein>
<gene>
    <name evidence="1" type="ORF">GCM10011501_09190</name>
</gene>
<proteinExistence type="predicted"/>
<comment type="caution">
    <text evidence="1">The sequence shown here is derived from an EMBL/GenBank/DDBJ whole genome shotgun (WGS) entry which is preliminary data.</text>
</comment>
<dbReference type="Proteomes" id="UP000626370">
    <property type="component" value="Unassembled WGS sequence"/>
</dbReference>